<feature type="region of interest" description="Disordered" evidence="7">
    <location>
        <begin position="565"/>
        <end position="624"/>
    </location>
</feature>
<evidence type="ECO:0000313" key="10">
    <source>
        <dbReference type="Proteomes" id="UP000008782"/>
    </source>
</evidence>
<dbReference type="GO" id="GO:0006351">
    <property type="term" value="P:DNA-templated transcription"/>
    <property type="evidence" value="ECO:0007669"/>
    <property type="project" value="InterPro"/>
</dbReference>
<dbReference type="GeneID" id="24406151"/>
<keyword evidence="2" id="KW-0862">Zinc</keyword>
<dbReference type="PANTHER" id="PTHR31313">
    <property type="entry name" value="TY1 ENHANCER ACTIVATOR"/>
    <property type="match status" value="1"/>
</dbReference>
<dbReference type="Pfam" id="PF04082">
    <property type="entry name" value="Fungal_trans"/>
    <property type="match status" value="1"/>
</dbReference>
<dbReference type="AlphaFoldDB" id="E3Q3P0"/>
<dbReference type="HOGENOM" id="CLU_015811_1_0_1"/>
<evidence type="ECO:0000256" key="7">
    <source>
        <dbReference type="SAM" id="MobiDB-lite"/>
    </source>
</evidence>
<evidence type="ECO:0000256" key="3">
    <source>
        <dbReference type="ARBA" id="ARBA00023015"/>
    </source>
</evidence>
<evidence type="ECO:0000259" key="8">
    <source>
        <dbReference type="SMART" id="SM00906"/>
    </source>
</evidence>
<gene>
    <name evidence="9" type="ORF">GLRG_00786</name>
</gene>
<dbReference type="OrthoDB" id="2154091at2759"/>
<keyword evidence="3" id="KW-0805">Transcription regulation</keyword>
<dbReference type="VEuPathDB" id="FungiDB:GLRG_00786"/>
<evidence type="ECO:0000256" key="6">
    <source>
        <dbReference type="ARBA" id="ARBA00023242"/>
    </source>
</evidence>
<dbReference type="eggNOG" id="ENOG502QTSE">
    <property type="taxonomic scope" value="Eukaryota"/>
</dbReference>
<sequence length="667" mass="74987">MPAEKAPRGQIRCSRTFPCTSCSSALAKCEFRESDFKRPPVSRENVATLESRIASLESLVGRLKTADSDERNRILDDLEDQDYVPSFSSLPLEDEIALSEAMTKASFQEMTDGSLIYHGPTSIYQNEASSPAYPPTSSPTVSKPSFVHENREVLVNDTMRLCIGLFFHWQYPVVMFIDRESFIQEYEANPVNGNYCSPPLIYSMAAIGALMSRDPDVKAKSPGFADTAQSILMTIEFGVSRPTSVQAFLCLSYYETGVGNMSKAWVYTGIAYRMCQDLGLQRDLAHWSPDAKSNLSSPFPFNNEFRRRVYWGCFLSDKMFSLFLGRPTFLLDPPIWDNWLQAHGLGFLQTGQPGGPRLTPWFNQMLELGRIVHDMLSKTFAPKKMKDPSARRWNELSLSKLNARLVAWHEALPSEMRWKKWTTNKDVLQPHVACLHTFYHSTRICLNLPFITSVRQIPSVPDGEAEDLTNPIIKSFIICQSSAQRIVDVLQRFRAQHTLENTPLNFIGATILATNAVLATTRRQSSPPSLLKDTLLPFLDSALEELSSSWKLAGEARQKVRNALNLAQVRHPQSPVRTRQPDRATDGKDRACDQPPVVNPVEAQASADPPLEKSSGPEETVLDPMGLLDSEAAYWGGYRNDMVDVWDANFVNHLADADWLNQPHMPE</sequence>
<keyword evidence="4" id="KW-0238">DNA-binding</keyword>
<proteinExistence type="predicted"/>
<reference evidence="10" key="1">
    <citation type="journal article" date="2012" name="Nat. Genet.">
        <title>Lifestyle transitions in plant pathogenic Colletotrichum fungi deciphered by genome and transcriptome analyses.</title>
        <authorList>
            <person name="O'Connell R.J."/>
            <person name="Thon M.R."/>
            <person name="Hacquard S."/>
            <person name="Amyotte S.G."/>
            <person name="Kleemann J."/>
            <person name="Torres M.F."/>
            <person name="Damm U."/>
            <person name="Buiate E.A."/>
            <person name="Epstein L."/>
            <person name="Alkan N."/>
            <person name="Altmueller J."/>
            <person name="Alvarado-Balderrama L."/>
            <person name="Bauser C.A."/>
            <person name="Becker C."/>
            <person name="Birren B.W."/>
            <person name="Chen Z."/>
            <person name="Choi J."/>
            <person name="Crouch J.A."/>
            <person name="Duvick J.P."/>
            <person name="Farman M.A."/>
            <person name="Gan P."/>
            <person name="Heiman D."/>
            <person name="Henrissat B."/>
            <person name="Howard R.J."/>
            <person name="Kabbage M."/>
            <person name="Koch C."/>
            <person name="Kracher B."/>
            <person name="Kubo Y."/>
            <person name="Law A.D."/>
            <person name="Lebrun M.-H."/>
            <person name="Lee Y.-H."/>
            <person name="Miyara I."/>
            <person name="Moore N."/>
            <person name="Neumann U."/>
            <person name="Nordstroem K."/>
            <person name="Panaccione D.G."/>
            <person name="Panstruga R."/>
            <person name="Place M."/>
            <person name="Proctor R.H."/>
            <person name="Prusky D."/>
            <person name="Rech G."/>
            <person name="Reinhardt R."/>
            <person name="Rollins J.A."/>
            <person name="Rounsley S."/>
            <person name="Schardl C.L."/>
            <person name="Schwartz D.C."/>
            <person name="Shenoy N."/>
            <person name="Shirasu K."/>
            <person name="Sikhakolli U.R."/>
            <person name="Stueber K."/>
            <person name="Sukno S.A."/>
            <person name="Sweigard J.A."/>
            <person name="Takano Y."/>
            <person name="Takahara H."/>
            <person name="Trail F."/>
            <person name="van der Does H.C."/>
            <person name="Voll L.M."/>
            <person name="Will I."/>
            <person name="Young S."/>
            <person name="Zeng Q."/>
            <person name="Zhang J."/>
            <person name="Zhou S."/>
            <person name="Dickman M.B."/>
            <person name="Schulze-Lefert P."/>
            <person name="Ver Loren van Themaat E."/>
            <person name="Ma L.-J."/>
            <person name="Vaillancourt L.J."/>
        </authorList>
    </citation>
    <scope>NUCLEOTIDE SEQUENCE [LARGE SCALE GENOMIC DNA]</scope>
    <source>
        <strain evidence="10">M1.001 / M2 / FGSC 10212</strain>
    </source>
</reference>
<keyword evidence="6" id="KW-0539">Nucleus</keyword>
<keyword evidence="5" id="KW-0804">Transcription</keyword>
<evidence type="ECO:0000256" key="1">
    <source>
        <dbReference type="ARBA" id="ARBA00022723"/>
    </source>
</evidence>
<evidence type="ECO:0000313" key="9">
    <source>
        <dbReference type="EMBL" id="EFQ25642.1"/>
    </source>
</evidence>
<accession>E3Q3P0</accession>
<dbReference type="GO" id="GO:0000981">
    <property type="term" value="F:DNA-binding transcription factor activity, RNA polymerase II-specific"/>
    <property type="evidence" value="ECO:0007669"/>
    <property type="project" value="InterPro"/>
</dbReference>
<feature type="compositionally biased region" description="Basic and acidic residues" evidence="7">
    <location>
        <begin position="579"/>
        <end position="592"/>
    </location>
</feature>
<dbReference type="GO" id="GO:0003677">
    <property type="term" value="F:DNA binding"/>
    <property type="evidence" value="ECO:0007669"/>
    <property type="project" value="UniProtKB-KW"/>
</dbReference>
<feature type="domain" description="Xylanolytic transcriptional activator regulatory" evidence="8">
    <location>
        <begin position="264"/>
        <end position="347"/>
    </location>
</feature>
<dbReference type="Proteomes" id="UP000008782">
    <property type="component" value="Unassembled WGS sequence"/>
</dbReference>
<dbReference type="SMART" id="SM00906">
    <property type="entry name" value="Fungal_trans"/>
    <property type="match status" value="1"/>
</dbReference>
<keyword evidence="1" id="KW-0479">Metal-binding</keyword>
<dbReference type="PANTHER" id="PTHR31313:SF81">
    <property type="entry name" value="TY1 ENHANCER ACTIVATOR"/>
    <property type="match status" value="1"/>
</dbReference>
<dbReference type="InterPro" id="IPR007219">
    <property type="entry name" value="XnlR_reg_dom"/>
</dbReference>
<dbReference type="InterPro" id="IPR051615">
    <property type="entry name" value="Transcr_Regulatory_Elem"/>
</dbReference>
<dbReference type="Gene3D" id="4.10.240.10">
    <property type="entry name" value="Zn(2)-C6 fungal-type DNA-binding domain"/>
    <property type="match status" value="1"/>
</dbReference>
<name>E3Q3P0_COLGM</name>
<dbReference type="InterPro" id="IPR036864">
    <property type="entry name" value="Zn2-C6_fun-type_DNA-bd_sf"/>
</dbReference>
<dbReference type="GO" id="GO:0008270">
    <property type="term" value="F:zinc ion binding"/>
    <property type="evidence" value="ECO:0007669"/>
    <property type="project" value="InterPro"/>
</dbReference>
<organism evidence="10">
    <name type="scientific">Colletotrichum graminicola (strain M1.001 / M2 / FGSC 10212)</name>
    <name type="common">Maize anthracnose fungus</name>
    <name type="synonym">Glomerella graminicola</name>
    <dbReference type="NCBI Taxonomy" id="645133"/>
    <lineage>
        <taxon>Eukaryota</taxon>
        <taxon>Fungi</taxon>
        <taxon>Dikarya</taxon>
        <taxon>Ascomycota</taxon>
        <taxon>Pezizomycotina</taxon>
        <taxon>Sordariomycetes</taxon>
        <taxon>Hypocreomycetidae</taxon>
        <taxon>Glomerellales</taxon>
        <taxon>Glomerellaceae</taxon>
        <taxon>Colletotrichum</taxon>
        <taxon>Colletotrichum graminicola species complex</taxon>
    </lineage>
</organism>
<evidence type="ECO:0000256" key="2">
    <source>
        <dbReference type="ARBA" id="ARBA00022833"/>
    </source>
</evidence>
<dbReference type="STRING" id="645133.E3Q3P0"/>
<keyword evidence="10" id="KW-1185">Reference proteome</keyword>
<dbReference type="CDD" id="cd12148">
    <property type="entry name" value="fungal_TF_MHR"/>
    <property type="match status" value="1"/>
</dbReference>
<evidence type="ECO:0000256" key="5">
    <source>
        <dbReference type="ARBA" id="ARBA00023163"/>
    </source>
</evidence>
<protein>
    <submittedName>
        <fullName evidence="9">Fungal specific transcription factor domain-containing protein</fullName>
    </submittedName>
</protein>
<dbReference type="EMBL" id="GG697332">
    <property type="protein sequence ID" value="EFQ25642.1"/>
    <property type="molecule type" value="Genomic_DNA"/>
</dbReference>
<dbReference type="RefSeq" id="XP_008089662.1">
    <property type="nucleotide sequence ID" value="XM_008091471.1"/>
</dbReference>
<evidence type="ECO:0000256" key="4">
    <source>
        <dbReference type="ARBA" id="ARBA00023125"/>
    </source>
</evidence>